<evidence type="ECO:0000313" key="1">
    <source>
        <dbReference type="EMBL" id="NYT27699.1"/>
    </source>
</evidence>
<reference evidence="1 2" key="1">
    <citation type="submission" date="2020-05" db="EMBL/GenBank/DDBJ databases">
        <title>Horizontal transmission and recombination maintain forever young bacterial symbiont genomes.</title>
        <authorList>
            <person name="Russell S.L."/>
            <person name="Pepper-Tunick E."/>
            <person name="Svedberg J."/>
            <person name="Byrne A."/>
            <person name="Ruelas Castillo J."/>
            <person name="Vollmers C."/>
            <person name="Beinart R.A."/>
            <person name="Corbett-Detig R."/>
        </authorList>
    </citation>
    <scope>NUCLEOTIDE SEQUENCE [LARGE SCALE GENOMIC DNA]</scope>
    <source>
        <strain evidence="1">455</strain>
    </source>
</reference>
<dbReference type="AlphaFoldDB" id="A0A853F557"/>
<dbReference type="Proteomes" id="UP000568751">
    <property type="component" value="Unassembled WGS sequence"/>
</dbReference>
<gene>
    <name evidence="1" type="ORF">H0A76_07245</name>
</gene>
<evidence type="ECO:0000313" key="2">
    <source>
        <dbReference type="Proteomes" id="UP000568751"/>
    </source>
</evidence>
<protein>
    <recommendedName>
        <fullName evidence="3">Transposase</fullName>
    </recommendedName>
</protein>
<comment type="caution">
    <text evidence="1">The sequence shown here is derived from an EMBL/GenBank/DDBJ whole genome shotgun (WGS) entry which is preliminary data.</text>
</comment>
<dbReference type="RefSeq" id="WP_369150044.1">
    <property type="nucleotide sequence ID" value="NZ_OZ156464.1"/>
</dbReference>
<proteinExistence type="predicted"/>
<accession>A0A853F557</accession>
<evidence type="ECO:0008006" key="3">
    <source>
        <dbReference type="Google" id="ProtNLM"/>
    </source>
</evidence>
<organism evidence="1 2">
    <name type="scientific">Candidatus Thiodubiliella endoseptemdiera</name>
    <dbReference type="NCBI Taxonomy" id="2738886"/>
    <lineage>
        <taxon>Bacteria</taxon>
        <taxon>Pseudomonadati</taxon>
        <taxon>Pseudomonadota</taxon>
        <taxon>Gammaproteobacteria</taxon>
        <taxon>Candidatus Pseudothioglobaceae</taxon>
        <taxon>Candidatus Thiodubiliella</taxon>
    </lineage>
</organism>
<sequence>MGNILHANAKTTPRIKTEIQNATASIAVLAERYKLNPKTIIRWKNTLSVADKKSGPKVCNGLINLDTFQATFFNSAIFPAGVKYPMVE</sequence>
<name>A0A853F557_9GAMM</name>
<dbReference type="EMBL" id="JACCHT010000001">
    <property type="protein sequence ID" value="NYT27699.1"/>
    <property type="molecule type" value="Genomic_DNA"/>
</dbReference>